<evidence type="ECO:0000256" key="1">
    <source>
        <dbReference type="SAM" id="MobiDB-lite"/>
    </source>
</evidence>
<reference evidence="3" key="1">
    <citation type="submission" date="2023-06" db="EMBL/GenBank/DDBJ databases">
        <title>Genome-scale phylogeny and comparative genomics of the fungal order Sordariales.</title>
        <authorList>
            <consortium name="Lawrence Berkeley National Laboratory"/>
            <person name="Hensen N."/>
            <person name="Bonometti L."/>
            <person name="Westerberg I."/>
            <person name="Brannstrom I.O."/>
            <person name="Guillou S."/>
            <person name="Cros-Aarteil S."/>
            <person name="Calhoun S."/>
            <person name="Haridas S."/>
            <person name="Kuo A."/>
            <person name="Mondo S."/>
            <person name="Pangilinan J."/>
            <person name="Riley R."/>
            <person name="Labutti K."/>
            <person name="Andreopoulos B."/>
            <person name="Lipzen A."/>
            <person name="Chen C."/>
            <person name="Yanf M."/>
            <person name="Daum C."/>
            <person name="Ng V."/>
            <person name="Clum A."/>
            <person name="Steindorff A."/>
            <person name="Ohm R."/>
            <person name="Martin F."/>
            <person name="Silar P."/>
            <person name="Natvig D."/>
            <person name="Lalanne C."/>
            <person name="Gautier V."/>
            <person name="Ament-Velasquez S.L."/>
            <person name="Kruys A."/>
            <person name="Hutchinson M.I."/>
            <person name="Powell A.J."/>
            <person name="Barry K."/>
            <person name="Miller A.N."/>
            <person name="Grigoriev I.V."/>
            <person name="Debuchy R."/>
            <person name="Gladieux P."/>
            <person name="Thoren M.H."/>
            <person name="Johannesson H."/>
        </authorList>
    </citation>
    <scope>NUCLEOTIDE SEQUENCE</scope>
    <source>
        <strain evidence="3">SMH2532-1</strain>
    </source>
</reference>
<evidence type="ECO:0000259" key="2">
    <source>
        <dbReference type="Pfam" id="PF14420"/>
    </source>
</evidence>
<dbReference type="Pfam" id="PF14420">
    <property type="entry name" value="Clr5"/>
    <property type="match status" value="1"/>
</dbReference>
<evidence type="ECO:0000313" key="3">
    <source>
        <dbReference type="EMBL" id="KAK0648899.1"/>
    </source>
</evidence>
<keyword evidence="4" id="KW-1185">Reference proteome</keyword>
<feature type="compositionally biased region" description="Basic and acidic residues" evidence="1">
    <location>
        <begin position="169"/>
        <end position="192"/>
    </location>
</feature>
<dbReference type="PANTHER" id="PTHR38788">
    <property type="entry name" value="CLR5 DOMAIN-CONTAINING PROTEIN"/>
    <property type="match status" value="1"/>
</dbReference>
<accession>A0AA39YA80</accession>
<evidence type="ECO:0000313" key="4">
    <source>
        <dbReference type="Proteomes" id="UP001174936"/>
    </source>
</evidence>
<feature type="region of interest" description="Disordered" evidence="1">
    <location>
        <begin position="20"/>
        <end position="74"/>
    </location>
</feature>
<dbReference type="EMBL" id="JAULSV010000003">
    <property type="protein sequence ID" value="KAK0648899.1"/>
    <property type="molecule type" value="Genomic_DNA"/>
</dbReference>
<feature type="region of interest" description="Disordered" evidence="1">
    <location>
        <begin position="149"/>
        <end position="243"/>
    </location>
</feature>
<sequence length="691" mass="77572">MLPLLCPPSLCSRVPPAVPELTSFQRPNQTARNRQQSTRRPTAPCAQSVAASDGGPSAKEHGTDARRESPGFSRRCCDGSVVAQREDAANAAIAHPTPRCNSLTCSFTIALLDTLTPSIPTMSGFRSGPVKDRSSTPGGVSAAIMMASAAAGRPHDADVEIDDGDDSDVFVKDESSSPDPDCEKPRFVERRPPSKTSSGTRRIPSALTTAKSGKSASKAAASSSSKGGSRSPPSSPNPVIPRRAEDWEPWKTILHELYITQNRILRDIIVIMETNYNLRATPKMYKNQFARWNFFKYAIKRRPRNRSDRDLDDEREDDGRNEGALVTTSRSPDIFEGLISPLLHDSRRARVMQTGLASVRDFLKGYINLDPTAQNDMVVVGYQDPSFRYFTAAMDLFDQKENDQAGLLLRRAFLQIEQLLSTMTLKAFSDLCFTIPHLLLESHRPDILTAYLRYLSGLTTAKFPNHPIGAVISSYAELLDDPDAMMRYIMALSKANSDTISKVSDGKDRTRKWAHNQFVACQHTNLDIGADSSSPKHPHSMLRTESQSVYWAQHLIMADPESDKLAELWMYRNFPDDFVPRTEAFVAKVRTLGEAGHLPPEYARMMECLYIGWLNDYYETHENWPKVFEWARRGLLLSTGEQYQTWSIHLEELQRKHGSVEEADEMRKRRLGHEFLEKIRAEVEKMTLALD</sequence>
<dbReference type="PANTHER" id="PTHR38788:SF3">
    <property type="entry name" value="CLR5 DOMAIN-CONTAINING PROTEIN"/>
    <property type="match status" value="1"/>
</dbReference>
<feature type="compositionally biased region" description="Low complexity" evidence="1">
    <location>
        <begin position="210"/>
        <end position="232"/>
    </location>
</feature>
<name>A0AA39YA80_9PEZI</name>
<feature type="compositionally biased region" description="Acidic residues" evidence="1">
    <location>
        <begin position="159"/>
        <end position="168"/>
    </location>
</feature>
<dbReference type="Proteomes" id="UP001174936">
    <property type="component" value="Unassembled WGS sequence"/>
</dbReference>
<feature type="compositionally biased region" description="Basic and acidic residues" evidence="1">
    <location>
        <begin position="58"/>
        <end position="69"/>
    </location>
</feature>
<protein>
    <recommendedName>
        <fullName evidence="2">Clr5 domain-containing protein</fullName>
    </recommendedName>
</protein>
<feature type="domain" description="Clr5" evidence="2">
    <location>
        <begin position="244"/>
        <end position="296"/>
    </location>
</feature>
<dbReference type="AlphaFoldDB" id="A0AA39YA80"/>
<organism evidence="3 4">
    <name type="scientific">Cercophora newfieldiana</name>
    <dbReference type="NCBI Taxonomy" id="92897"/>
    <lineage>
        <taxon>Eukaryota</taxon>
        <taxon>Fungi</taxon>
        <taxon>Dikarya</taxon>
        <taxon>Ascomycota</taxon>
        <taxon>Pezizomycotina</taxon>
        <taxon>Sordariomycetes</taxon>
        <taxon>Sordariomycetidae</taxon>
        <taxon>Sordariales</taxon>
        <taxon>Lasiosphaeriaceae</taxon>
        <taxon>Cercophora</taxon>
    </lineage>
</organism>
<comment type="caution">
    <text evidence="3">The sequence shown here is derived from an EMBL/GenBank/DDBJ whole genome shotgun (WGS) entry which is preliminary data.</text>
</comment>
<gene>
    <name evidence="3" type="ORF">B0T16DRAFT_409049</name>
</gene>
<feature type="compositionally biased region" description="Polar residues" evidence="1">
    <location>
        <begin position="22"/>
        <end position="40"/>
    </location>
</feature>
<feature type="region of interest" description="Disordered" evidence="1">
    <location>
        <begin position="305"/>
        <end position="325"/>
    </location>
</feature>
<proteinExistence type="predicted"/>
<dbReference type="InterPro" id="IPR025676">
    <property type="entry name" value="Clr5_dom"/>
</dbReference>